<dbReference type="InterPro" id="IPR002327">
    <property type="entry name" value="Cyt_c_1A/1B"/>
</dbReference>
<evidence type="ECO:0000256" key="1">
    <source>
        <dbReference type="ARBA" id="ARBA00004162"/>
    </source>
</evidence>
<accession>A0A4S4NH14</accession>
<evidence type="ECO:0000256" key="8">
    <source>
        <dbReference type="ARBA" id="ARBA00022989"/>
    </source>
</evidence>
<dbReference type="FunFam" id="1.10.760.10:FF:000026">
    <property type="entry name" value="Cytochrome C, membrane-bound"/>
    <property type="match status" value="1"/>
</dbReference>
<gene>
    <name evidence="13" type="ORF">E4Z66_07865</name>
</gene>
<evidence type="ECO:0000256" key="5">
    <source>
        <dbReference type="ARBA" id="ARBA00022692"/>
    </source>
</evidence>
<evidence type="ECO:0000256" key="11">
    <source>
        <dbReference type="PROSITE-ProRule" id="PRU00433"/>
    </source>
</evidence>
<comment type="subcellular location">
    <subcellularLocation>
        <location evidence="1">Cell membrane</location>
        <topology evidence="1">Single-pass membrane protein</topology>
    </subcellularLocation>
</comment>
<keyword evidence="5" id="KW-0812">Transmembrane</keyword>
<keyword evidence="8" id="KW-1133">Transmembrane helix</keyword>
<feature type="domain" description="Cytochrome c" evidence="12">
    <location>
        <begin position="68"/>
        <end position="167"/>
    </location>
</feature>
<evidence type="ECO:0000256" key="2">
    <source>
        <dbReference type="ARBA" id="ARBA00022448"/>
    </source>
</evidence>
<protein>
    <submittedName>
        <fullName evidence="13">Cytochrome c family protein</fullName>
    </submittedName>
</protein>
<dbReference type="InterPro" id="IPR036909">
    <property type="entry name" value="Cyt_c-like_dom_sf"/>
</dbReference>
<keyword evidence="2" id="KW-0813">Transport</keyword>
<keyword evidence="6 11" id="KW-0479">Metal-binding</keyword>
<keyword evidence="9 11" id="KW-0408">Iron</keyword>
<dbReference type="Gene3D" id="1.10.760.10">
    <property type="entry name" value="Cytochrome c-like domain"/>
    <property type="match status" value="1"/>
</dbReference>
<evidence type="ECO:0000259" key="12">
    <source>
        <dbReference type="PROSITE" id="PS51007"/>
    </source>
</evidence>
<dbReference type="RefSeq" id="WP_136463059.1">
    <property type="nucleotide sequence ID" value="NZ_SRKY01000002.1"/>
</dbReference>
<reference evidence="13 14" key="1">
    <citation type="submission" date="2019-04" db="EMBL/GenBank/DDBJ databases">
        <title>Shimia ponticola sp. nov., isolated from seawater.</title>
        <authorList>
            <person name="Kim Y.-O."/>
            <person name="Yoon J.-H."/>
        </authorList>
    </citation>
    <scope>NUCLEOTIDE SEQUENCE [LARGE SCALE GENOMIC DNA]</scope>
    <source>
        <strain evidence="13 14">MYP11</strain>
    </source>
</reference>
<dbReference type="AlphaFoldDB" id="A0A4S4NH14"/>
<evidence type="ECO:0000256" key="10">
    <source>
        <dbReference type="ARBA" id="ARBA00023136"/>
    </source>
</evidence>
<dbReference type="GO" id="GO:0020037">
    <property type="term" value="F:heme binding"/>
    <property type="evidence" value="ECO:0007669"/>
    <property type="project" value="InterPro"/>
</dbReference>
<keyword evidence="10" id="KW-0472">Membrane</keyword>
<dbReference type="PROSITE" id="PS51007">
    <property type="entry name" value="CYTC"/>
    <property type="match status" value="1"/>
</dbReference>
<dbReference type="Proteomes" id="UP000306602">
    <property type="component" value="Unassembled WGS sequence"/>
</dbReference>
<keyword evidence="7" id="KW-0249">Electron transport</keyword>
<proteinExistence type="predicted"/>
<evidence type="ECO:0000256" key="9">
    <source>
        <dbReference type="ARBA" id="ARBA00023004"/>
    </source>
</evidence>
<dbReference type="Pfam" id="PF00034">
    <property type="entry name" value="Cytochrom_C"/>
    <property type="match status" value="1"/>
</dbReference>
<evidence type="ECO:0000256" key="6">
    <source>
        <dbReference type="ARBA" id="ARBA00022723"/>
    </source>
</evidence>
<keyword evidence="14" id="KW-1185">Reference proteome</keyword>
<dbReference type="PANTHER" id="PTHR11961">
    <property type="entry name" value="CYTOCHROME C"/>
    <property type="match status" value="1"/>
</dbReference>
<dbReference type="InterPro" id="IPR009056">
    <property type="entry name" value="Cyt_c-like_dom"/>
</dbReference>
<dbReference type="OrthoDB" id="9805828at2"/>
<dbReference type="GO" id="GO:0005886">
    <property type="term" value="C:plasma membrane"/>
    <property type="evidence" value="ECO:0007669"/>
    <property type="project" value="UniProtKB-SubCell"/>
</dbReference>
<evidence type="ECO:0000256" key="4">
    <source>
        <dbReference type="ARBA" id="ARBA00022617"/>
    </source>
</evidence>
<comment type="caution">
    <text evidence="13">The sequence shown here is derived from an EMBL/GenBank/DDBJ whole genome shotgun (WGS) entry which is preliminary data.</text>
</comment>
<dbReference type="GO" id="GO:0009055">
    <property type="term" value="F:electron transfer activity"/>
    <property type="evidence" value="ECO:0007669"/>
    <property type="project" value="InterPro"/>
</dbReference>
<name>A0A4S4NH14_9RHOB</name>
<dbReference type="GO" id="GO:0046872">
    <property type="term" value="F:metal ion binding"/>
    <property type="evidence" value="ECO:0007669"/>
    <property type="project" value="UniProtKB-KW"/>
</dbReference>
<evidence type="ECO:0000313" key="14">
    <source>
        <dbReference type="Proteomes" id="UP000306602"/>
    </source>
</evidence>
<keyword evidence="4 11" id="KW-0349">Heme</keyword>
<sequence>MMDTMTLTKAVGAICGAWLVLLLGKWVAEEMYHVGGHGPQAYVIDTGAAEGGAEEEQGPDINELLASADVDKGANVFKKCQSCHKLEDGANATGPYLYGVVGREIASVDGFGYSGALQGLEGAWTPEALSGFLQNPKKYASGTTMGFAGLKKIEDRANVIAYLDSIGG</sequence>
<dbReference type="PRINTS" id="PR00604">
    <property type="entry name" value="CYTCHRMECIAB"/>
</dbReference>
<evidence type="ECO:0000256" key="3">
    <source>
        <dbReference type="ARBA" id="ARBA00022475"/>
    </source>
</evidence>
<dbReference type="EMBL" id="SRKY01000002">
    <property type="protein sequence ID" value="THH37461.1"/>
    <property type="molecule type" value="Genomic_DNA"/>
</dbReference>
<dbReference type="SUPFAM" id="SSF46626">
    <property type="entry name" value="Cytochrome c"/>
    <property type="match status" value="1"/>
</dbReference>
<keyword evidence="3" id="KW-1003">Cell membrane</keyword>
<organism evidence="13 14">
    <name type="scientific">Aliishimia ponticola</name>
    <dbReference type="NCBI Taxonomy" id="2499833"/>
    <lineage>
        <taxon>Bacteria</taxon>
        <taxon>Pseudomonadati</taxon>
        <taxon>Pseudomonadota</taxon>
        <taxon>Alphaproteobacteria</taxon>
        <taxon>Rhodobacterales</taxon>
        <taxon>Paracoccaceae</taxon>
        <taxon>Aliishimia</taxon>
    </lineage>
</organism>
<evidence type="ECO:0000256" key="7">
    <source>
        <dbReference type="ARBA" id="ARBA00022982"/>
    </source>
</evidence>
<evidence type="ECO:0000313" key="13">
    <source>
        <dbReference type="EMBL" id="THH37461.1"/>
    </source>
</evidence>